<accession>A0A3M7SLU6</accession>
<evidence type="ECO:0000313" key="2">
    <source>
        <dbReference type="EMBL" id="RNA36706.1"/>
    </source>
</evidence>
<keyword evidence="1" id="KW-0472">Membrane</keyword>
<name>A0A3M7SLU6_BRAPC</name>
<feature type="transmembrane region" description="Helical" evidence="1">
    <location>
        <begin position="76"/>
        <end position="99"/>
    </location>
</feature>
<keyword evidence="3" id="KW-1185">Reference proteome</keyword>
<feature type="transmembrane region" description="Helical" evidence="1">
    <location>
        <begin position="53"/>
        <end position="69"/>
    </location>
</feature>
<protein>
    <submittedName>
        <fullName evidence="2">Uncharacterized protein</fullName>
    </submittedName>
</protein>
<reference evidence="2 3" key="1">
    <citation type="journal article" date="2018" name="Sci. Rep.">
        <title>Genomic signatures of local adaptation to the degree of environmental predictability in rotifers.</title>
        <authorList>
            <person name="Franch-Gras L."/>
            <person name="Hahn C."/>
            <person name="Garcia-Roger E.M."/>
            <person name="Carmona M.J."/>
            <person name="Serra M."/>
            <person name="Gomez A."/>
        </authorList>
    </citation>
    <scope>NUCLEOTIDE SEQUENCE [LARGE SCALE GENOMIC DNA]</scope>
    <source>
        <strain evidence="2">HYR1</strain>
    </source>
</reference>
<proteinExistence type="predicted"/>
<comment type="caution">
    <text evidence="2">The sequence shown here is derived from an EMBL/GenBank/DDBJ whole genome shotgun (WGS) entry which is preliminary data.</text>
</comment>
<dbReference type="AlphaFoldDB" id="A0A3M7SLU6"/>
<evidence type="ECO:0000256" key="1">
    <source>
        <dbReference type="SAM" id="Phobius"/>
    </source>
</evidence>
<keyword evidence="1" id="KW-1133">Transmembrane helix</keyword>
<keyword evidence="1" id="KW-0812">Transmembrane</keyword>
<evidence type="ECO:0000313" key="3">
    <source>
        <dbReference type="Proteomes" id="UP000276133"/>
    </source>
</evidence>
<gene>
    <name evidence="2" type="ORF">BpHYR1_011357</name>
</gene>
<dbReference type="EMBL" id="REGN01001139">
    <property type="protein sequence ID" value="RNA36706.1"/>
    <property type="molecule type" value="Genomic_DNA"/>
</dbReference>
<sequence length="130" mass="14966">MTWLGSFCARFFGDVKTLKLMSITNDVFEFKLLRNSVVSLVSWSALNQTSREFLIHALAILFAFLVHFLQSKGSSLLISTQIGVLPLILLISMSLWFSFSLDVSFDSSRFEFFIMKETWQFFKFGHSINT</sequence>
<organism evidence="2 3">
    <name type="scientific">Brachionus plicatilis</name>
    <name type="common">Marine rotifer</name>
    <name type="synonym">Brachionus muelleri</name>
    <dbReference type="NCBI Taxonomy" id="10195"/>
    <lineage>
        <taxon>Eukaryota</taxon>
        <taxon>Metazoa</taxon>
        <taxon>Spiralia</taxon>
        <taxon>Gnathifera</taxon>
        <taxon>Rotifera</taxon>
        <taxon>Eurotatoria</taxon>
        <taxon>Monogononta</taxon>
        <taxon>Pseudotrocha</taxon>
        <taxon>Ploima</taxon>
        <taxon>Brachionidae</taxon>
        <taxon>Brachionus</taxon>
    </lineage>
</organism>
<dbReference type="Proteomes" id="UP000276133">
    <property type="component" value="Unassembled WGS sequence"/>
</dbReference>